<proteinExistence type="predicted"/>
<sequence length="140" mass="14903">MPFPRLAAITTAIAAVGFGVASCDRPTPLVTMESDGDFVKTNAAQYLRDGALIERSVSAPQLDARPGSSLNIDVPTSVADRGYFLSVNNQRITETITDTHYRYLLPNVQGTVNLVVFAAPTGTKSTTASGSWPFVVSIKP</sequence>
<protein>
    <recommendedName>
        <fullName evidence="3">Lipoprotein</fullName>
    </recommendedName>
</protein>
<dbReference type="PROSITE" id="PS51257">
    <property type="entry name" value="PROKAR_LIPOPROTEIN"/>
    <property type="match status" value="1"/>
</dbReference>
<evidence type="ECO:0000313" key="2">
    <source>
        <dbReference type="Proteomes" id="UP000305282"/>
    </source>
</evidence>
<name>A0A4V3Z7X6_9ACTN</name>
<dbReference type="Proteomes" id="UP000305282">
    <property type="component" value="Unassembled WGS sequence"/>
</dbReference>
<comment type="caution">
    <text evidence="1">The sequence shown here is derived from an EMBL/GenBank/DDBJ whole genome shotgun (WGS) entry which is preliminary data.</text>
</comment>
<dbReference type="OrthoDB" id="3216655at2"/>
<keyword evidence="2" id="KW-1185">Reference proteome</keyword>
<dbReference type="EMBL" id="SSXH01000031">
    <property type="protein sequence ID" value="THJ75909.1"/>
    <property type="molecule type" value="Genomic_DNA"/>
</dbReference>
<accession>A0A4V3Z7X6</accession>
<reference evidence="1 2" key="1">
    <citation type="submission" date="2019-04" db="EMBL/GenBank/DDBJ databases">
        <title>Draft genome sequences for three unisolated Alnus-infective Frankia Sp+ strains, AgTrS, AiOr and AvVan, the first sequenced Frankia strains able to sporulate in-planta.</title>
        <authorList>
            <person name="Bethencourt L."/>
            <person name="Vautrin F."/>
            <person name="Taib N."/>
            <person name="Dubost A."/>
            <person name="Castro-Garcia L."/>
            <person name="Imbaud O."/>
            <person name="Abrouk D."/>
            <person name="Fournier P."/>
            <person name="Briolay J."/>
            <person name="Nguyen A."/>
            <person name="Normand P."/>
            <person name="Fernandez M.P."/>
            <person name="Brochier-Armanet C."/>
            <person name="Herrera-Belaroussi A."/>
        </authorList>
    </citation>
    <scope>NUCLEOTIDE SEQUENCE [LARGE SCALE GENOMIC DNA]</scope>
    <source>
        <strain evidence="1 2">AvVan</strain>
    </source>
</reference>
<evidence type="ECO:0000313" key="1">
    <source>
        <dbReference type="EMBL" id="THJ75909.1"/>
    </source>
</evidence>
<gene>
    <name evidence="1" type="ORF">E7Y31_02725</name>
</gene>
<organism evidence="1 2">
    <name type="scientific">Candidatus Frankia alpina</name>
    <dbReference type="NCBI Taxonomy" id="2699483"/>
    <lineage>
        <taxon>Bacteria</taxon>
        <taxon>Bacillati</taxon>
        <taxon>Actinomycetota</taxon>
        <taxon>Actinomycetes</taxon>
        <taxon>Frankiales</taxon>
        <taxon>Frankiaceae</taxon>
        <taxon>Frankia</taxon>
    </lineage>
</organism>
<evidence type="ECO:0008006" key="3">
    <source>
        <dbReference type="Google" id="ProtNLM"/>
    </source>
</evidence>
<dbReference type="AlphaFoldDB" id="A0A4V3Z7X6"/>